<accession>A0A1Q2SKM2</accession>
<dbReference type="KEGG" id="ntt:TAO_0282"/>
<dbReference type="Proteomes" id="UP000243679">
    <property type="component" value="Chromosome"/>
</dbReference>
<reference evidence="1 2" key="1">
    <citation type="journal article" date="2017" name="ISME J.">
        <title>An acid-tolerant ammonia-oxidizing ?-proteobacterium from soil.</title>
        <authorList>
            <person name="Hayatsu M."/>
            <person name="Tago K."/>
            <person name="Uchiyama I."/>
            <person name="Toyoda A."/>
            <person name="Wang Y."/>
            <person name="Shimomura Y."/>
            <person name="Okubo T."/>
            <person name="Kurisu F."/>
            <person name="Hirono Y."/>
            <person name="Nonaka K."/>
            <person name="Akiyama H."/>
            <person name="Itoh T."/>
            <person name="Takami H."/>
        </authorList>
    </citation>
    <scope>NUCLEOTIDE SEQUENCE [LARGE SCALE GENOMIC DNA]</scope>
    <source>
        <strain evidence="1 2">TAO100</strain>
    </source>
</reference>
<name>A0A1Q2SKM2_9GAMM</name>
<evidence type="ECO:0000313" key="1">
    <source>
        <dbReference type="EMBL" id="BAW79652.1"/>
    </source>
</evidence>
<keyword evidence="2" id="KW-1185">Reference proteome</keyword>
<protein>
    <submittedName>
        <fullName evidence="1">Hypothetical conserved protein</fullName>
    </submittedName>
</protein>
<sequence length="265" mass="30087">MLPIKPVSNKKYKVAKIFKCVIIIAGFLSLLPNISYSSADIPPHIPEPMVYDLVRSLGAPRGELEINTLLEYSAQRGEIEPNPEIEYSFWDGYAVELEVDTLVSTTDSSQATPIIADYKPSLQGTFGYGQHFIHGWQFTGEYYTDQIFNRGAGYSNTALYLVGYRFNKRWSTFNMAGVRRTAFNDSKSRFKGIFNSAIFYNLSHRVVLGIETNWVYRPNLPDNILIVPQVHLGLTEHITLQLGAGVQRTMNHNFGYSAMRFVFTF</sequence>
<gene>
    <name evidence="1" type="ORF">TAO_0282</name>
</gene>
<dbReference type="AlphaFoldDB" id="A0A1Q2SKM2"/>
<dbReference type="RefSeq" id="WP_231910537.1">
    <property type="nucleotide sequence ID" value="NZ_AP014836.1"/>
</dbReference>
<organism evidence="1 2">
    <name type="scientific">Candidatus Nitrosoglobus terrae</name>
    <dbReference type="NCBI Taxonomy" id="1630141"/>
    <lineage>
        <taxon>Bacteria</taxon>
        <taxon>Pseudomonadati</taxon>
        <taxon>Pseudomonadota</taxon>
        <taxon>Gammaproteobacteria</taxon>
        <taxon>Chromatiales</taxon>
        <taxon>Chromatiaceae</taxon>
        <taxon>Candidatus Nitrosoglobus</taxon>
    </lineage>
</organism>
<evidence type="ECO:0000313" key="2">
    <source>
        <dbReference type="Proteomes" id="UP000243679"/>
    </source>
</evidence>
<dbReference type="EMBL" id="AP014836">
    <property type="protein sequence ID" value="BAW79652.1"/>
    <property type="molecule type" value="Genomic_DNA"/>
</dbReference>
<proteinExistence type="predicted"/>